<sequence length="258" mass="27525">MPEFKVDARGPIEIWTIDGESRRNAISRAMLQELGEMVTRVSSSREVRAVVITGAGDKAFCAGADLKERATMAEDEVRAFLDGLRRTFRALEKSDCVFIAAINGAAFGGGTELALACDLRVAAPAAELGLTEVKLGIIPGGGGTQRLTRLVGPGRAKDLILTARRINAAEAFSVGLVNRLAPEGHLLAVAYGLAESVVENAPIAVATAKHAIDEGTGLELDDALALELRKYEEILKTEDRLEGLRAFAEKRAPVYKGR</sequence>
<evidence type="ECO:0000256" key="1">
    <source>
        <dbReference type="ARBA" id="ARBA00005254"/>
    </source>
</evidence>
<organism evidence="4 5">
    <name type="scientific">Pseudomyxococcus hansupus</name>
    <dbReference type="NCBI Taxonomy" id="1297742"/>
    <lineage>
        <taxon>Bacteria</taxon>
        <taxon>Pseudomonadati</taxon>
        <taxon>Myxococcota</taxon>
        <taxon>Myxococcia</taxon>
        <taxon>Myxococcales</taxon>
        <taxon>Cystobacterineae</taxon>
        <taxon>Myxococcaceae</taxon>
        <taxon>Pseudomyxococcus</taxon>
    </lineage>
</organism>
<name>A0A0H4WRZ2_9BACT</name>
<dbReference type="PROSITE" id="PS00166">
    <property type="entry name" value="ENOYL_COA_HYDRATASE"/>
    <property type="match status" value="1"/>
</dbReference>
<evidence type="ECO:0000313" key="5">
    <source>
        <dbReference type="Proteomes" id="UP000009026"/>
    </source>
</evidence>
<dbReference type="FunFam" id="1.10.12.10:FF:000001">
    <property type="entry name" value="Probable enoyl-CoA hydratase, mitochondrial"/>
    <property type="match status" value="1"/>
</dbReference>
<dbReference type="PANTHER" id="PTHR11941:SF54">
    <property type="entry name" value="ENOYL-COA HYDRATASE, MITOCHONDRIAL"/>
    <property type="match status" value="1"/>
</dbReference>
<comment type="similarity">
    <text evidence="1 3">Belongs to the enoyl-CoA hydratase/isomerase family.</text>
</comment>
<dbReference type="InterPro" id="IPR014748">
    <property type="entry name" value="Enoyl-CoA_hydra_C"/>
</dbReference>
<dbReference type="PATRIC" id="fig|1297742.4.peg.3207"/>
<dbReference type="Gene3D" id="1.10.12.10">
    <property type="entry name" value="Lyase 2-enoyl-coa Hydratase, Chain A, domain 2"/>
    <property type="match status" value="1"/>
</dbReference>
<dbReference type="AlphaFoldDB" id="A0A0H4WRZ2"/>
<dbReference type="InterPro" id="IPR001753">
    <property type="entry name" value="Enoyl-CoA_hydra/iso"/>
</dbReference>
<evidence type="ECO:0000256" key="3">
    <source>
        <dbReference type="RuleBase" id="RU003707"/>
    </source>
</evidence>
<dbReference type="RefSeq" id="WP_002640037.1">
    <property type="nucleotide sequence ID" value="NZ_CP012109.1"/>
</dbReference>
<keyword evidence="2" id="KW-0456">Lyase</keyword>
<evidence type="ECO:0000256" key="2">
    <source>
        <dbReference type="ARBA" id="ARBA00023239"/>
    </source>
</evidence>
<dbReference type="SUPFAM" id="SSF52096">
    <property type="entry name" value="ClpP/crotonase"/>
    <property type="match status" value="1"/>
</dbReference>
<accession>A0A0H4WRZ2</accession>
<dbReference type="InterPro" id="IPR018376">
    <property type="entry name" value="Enoyl-CoA_hyd/isom_CS"/>
</dbReference>
<evidence type="ECO:0000313" key="4">
    <source>
        <dbReference type="EMBL" id="AKQ66266.1"/>
    </source>
</evidence>
<dbReference type="GO" id="GO:0006635">
    <property type="term" value="P:fatty acid beta-oxidation"/>
    <property type="evidence" value="ECO:0007669"/>
    <property type="project" value="TreeGrafter"/>
</dbReference>
<dbReference type="OrthoDB" id="5365311at2"/>
<dbReference type="KEGG" id="mym:A176_003178"/>
<dbReference type="GO" id="GO:0016836">
    <property type="term" value="F:hydro-lyase activity"/>
    <property type="evidence" value="ECO:0007669"/>
    <property type="project" value="UniProtKB-ARBA"/>
</dbReference>
<dbReference type="Proteomes" id="UP000009026">
    <property type="component" value="Chromosome"/>
</dbReference>
<keyword evidence="5" id="KW-1185">Reference proteome</keyword>
<dbReference type="EMBL" id="CP012109">
    <property type="protein sequence ID" value="AKQ66266.1"/>
    <property type="molecule type" value="Genomic_DNA"/>
</dbReference>
<dbReference type="eggNOG" id="COG1024">
    <property type="taxonomic scope" value="Bacteria"/>
</dbReference>
<dbReference type="Pfam" id="PF00378">
    <property type="entry name" value="ECH_1"/>
    <property type="match status" value="1"/>
</dbReference>
<protein>
    <submittedName>
        <fullName evidence="4">Methylglutaconyl-CoA hydratase</fullName>
    </submittedName>
</protein>
<dbReference type="CDD" id="cd06558">
    <property type="entry name" value="crotonase-like"/>
    <property type="match status" value="1"/>
</dbReference>
<dbReference type="FunFam" id="3.90.226.10:FF:000009">
    <property type="entry name" value="Carnitinyl-CoA dehydratase"/>
    <property type="match status" value="1"/>
</dbReference>
<dbReference type="Gene3D" id="3.90.226.10">
    <property type="entry name" value="2-enoyl-CoA Hydratase, Chain A, domain 1"/>
    <property type="match status" value="1"/>
</dbReference>
<dbReference type="STRING" id="1297742.A176_003178"/>
<dbReference type="InterPro" id="IPR029045">
    <property type="entry name" value="ClpP/crotonase-like_dom_sf"/>
</dbReference>
<reference evidence="4 5" key="1">
    <citation type="journal article" date="2016" name="PLoS ONE">
        <title>Complete Genome Sequence and Comparative Genomics of a Novel Myxobacterium Myxococcus hansupus.</title>
        <authorList>
            <person name="Sharma G."/>
            <person name="Narwani T."/>
            <person name="Subramanian S."/>
        </authorList>
    </citation>
    <scope>NUCLEOTIDE SEQUENCE [LARGE SCALE GENOMIC DNA]</scope>
    <source>
        <strain evidence="5">mixupus</strain>
    </source>
</reference>
<dbReference type="PANTHER" id="PTHR11941">
    <property type="entry name" value="ENOYL-COA HYDRATASE-RELATED"/>
    <property type="match status" value="1"/>
</dbReference>
<proteinExistence type="inferred from homology"/>
<gene>
    <name evidence="4" type="ORF">A176_003178</name>
</gene>